<dbReference type="HAMAP" id="MF_00311">
    <property type="entry name" value="ATP_synth_E_arch"/>
    <property type="match status" value="1"/>
</dbReference>
<dbReference type="InterPro" id="IPR002842">
    <property type="entry name" value="ATPase_V1_Esu"/>
</dbReference>
<keyword evidence="8" id="KW-1185">Reference proteome</keyword>
<keyword evidence="3 6" id="KW-0375">Hydrogen ion transport</keyword>
<dbReference type="SUPFAM" id="SSF160527">
    <property type="entry name" value="V-type ATPase subunit E-like"/>
    <property type="match status" value="1"/>
</dbReference>
<dbReference type="InterPro" id="IPR028987">
    <property type="entry name" value="ATP_synth_B-like_membr_sf"/>
</dbReference>
<dbReference type="EMBL" id="PKGS01000001">
    <property type="protein sequence ID" value="PKZ17539.1"/>
    <property type="molecule type" value="Genomic_DNA"/>
</dbReference>
<evidence type="ECO:0000313" key="8">
    <source>
        <dbReference type="Proteomes" id="UP000234335"/>
    </source>
</evidence>
<keyword evidence="5 6" id="KW-0066">ATP synthesis</keyword>
<dbReference type="AlphaFoldDB" id="A0A2I1MBT5"/>
<evidence type="ECO:0000256" key="3">
    <source>
        <dbReference type="ARBA" id="ARBA00022781"/>
    </source>
</evidence>
<dbReference type="Proteomes" id="UP000234335">
    <property type="component" value="Unassembled WGS sequence"/>
</dbReference>
<dbReference type="Gene3D" id="1.20.5.620">
    <property type="entry name" value="F1F0 ATP synthase subunit B, membrane domain"/>
    <property type="match status" value="1"/>
</dbReference>
<accession>A0A2I1MBT5</accession>
<dbReference type="GO" id="GO:0046933">
    <property type="term" value="F:proton-transporting ATP synthase activity, rotational mechanism"/>
    <property type="evidence" value="ECO:0007669"/>
    <property type="project" value="UniProtKB-UniRule"/>
</dbReference>
<comment type="caution">
    <text evidence="7">The sequence shown here is derived from an EMBL/GenBank/DDBJ whole genome shotgun (WGS) entry which is preliminary data.</text>
</comment>
<dbReference type="CDD" id="cd06503">
    <property type="entry name" value="ATP-synt_Fo_b"/>
    <property type="match status" value="1"/>
</dbReference>
<comment type="similarity">
    <text evidence="1 6">Belongs to the V-ATPase E subunit family.</text>
</comment>
<dbReference type="GO" id="GO:0042777">
    <property type="term" value="P:proton motive force-driven plasma membrane ATP synthesis"/>
    <property type="evidence" value="ECO:0007669"/>
    <property type="project" value="UniProtKB-UniRule"/>
</dbReference>
<evidence type="ECO:0000313" key="7">
    <source>
        <dbReference type="EMBL" id="PKZ17539.1"/>
    </source>
</evidence>
<evidence type="ECO:0000256" key="2">
    <source>
        <dbReference type="ARBA" id="ARBA00022448"/>
    </source>
</evidence>
<organism evidence="7 8">
    <name type="scientific">Anaerococcus octavius</name>
    <dbReference type="NCBI Taxonomy" id="54007"/>
    <lineage>
        <taxon>Bacteria</taxon>
        <taxon>Bacillati</taxon>
        <taxon>Bacillota</taxon>
        <taxon>Tissierellia</taxon>
        <taxon>Tissierellales</taxon>
        <taxon>Peptoniphilaceae</taxon>
        <taxon>Anaerococcus</taxon>
    </lineage>
</organism>
<name>A0A2I1MBT5_9FIRM</name>
<dbReference type="GO" id="GO:0046961">
    <property type="term" value="F:proton-transporting ATPase activity, rotational mechanism"/>
    <property type="evidence" value="ECO:0007669"/>
    <property type="project" value="InterPro"/>
</dbReference>
<keyword evidence="4 6" id="KW-0406">Ion transport</keyword>
<comment type="function">
    <text evidence="6">Produces ATP from ADP in the presence of a proton gradient across the membrane.</text>
</comment>
<reference evidence="7 8" key="1">
    <citation type="submission" date="2017-12" db="EMBL/GenBank/DDBJ databases">
        <title>Phylogenetic diversity of female urinary microbiome.</title>
        <authorList>
            <person name="Thomas-White K."/>
            <person name="Wolfe A.J."/>
        </authorList>
    </citation>
    <scope>NUCLEOTIDE SEQUENCE [LARGE SCALE GENOMIC DNA]</scope>
    <source>
        <strain evidence="7 8">UMB0119</strain>
    </source>
</reference>
<evidence type="ECO:0000256" key="5">
    <source>
        <dbReference type="ARBA" id="ARBA00023310"/>
    </source>
</evidence>
<dbReference type="RefSeq" id="WP_101539699.1">
    <property type="nucleotide sequence ID" value="NZ_CALTZC010000007.1"/>
</dbReference>
<dbReference type="Gene3D" id="3.30.2320.30">
    <property type="entry name" value="ATP synthase, E subunit, C-terminal"/>
    <property type="match status" value="1"/>
</dbReference>
<dbReference type="GO" id="GO:0033178">
    <property type="term" value="C:proton-transporting two-sector ATPase complex, catalytic domain"/>
    <property type="evidence" value="ECO:0007669"/>
    <property type="project" value="InterPro"/>
</dbReference>
<protein>
    <recommendedName>
        <fullName evidence="6">V-type proton ATPase subunit E</fullName>
    </recommendedName>
    <alternativeName>
        <fullName evidence="6">V-ATPase subunit E</fullName>
    </alternativeName>
</protein>
<dbReference type="SUPFAM" id="SSF81573">
    <property type="entry name" value="F1F0 ATP synthase subunit B, membrane domain"/>
    <property type="match status" value="1"/>
</dbReference>
<keyword evidence="2 6" id="KW-0813">Transport</keyword>
<sequence length="183" mass="20586">MNNLEVILESIISEGKTESQNILDDANDKAQRILSDKKSEADKKASEIMATAQKEAETIKRNEEVSANRESRDIEIAAKNEVIDQIVSKLLDNLKKLDSDSYKTFVDNTLKKAGISNGELILSETYKDALKDADFGNLKVSDQTVEDGFVVKSGKIEYDNRFSSIIKYNIDDIRKQISDEIFN</sequence>
<dbReference type="InterPro" id="IPR038495">
    <property type="entry name" value="ATPase_E_C"/>
</dbReference>
<gene>
    <name evidence="6" type="primary">atpE</name>
    <name evidence="7" type="ORF">CYJ34_02160</name>
</gene>
<evidence type="ECO:0000256" key="4">
    <source>
        <dbReference type="ARBA" id="ARBA00023065"/>
    </source>
</evidence>
<evidence type="ECO:0000256" key="1">
    <source>
        <dbReference type="ARBA" id="ARBA00005901"/>
    </source>
</evidence>
<proteinExistence type="inferred from homology"/>
<dbReference type="GO" id="GO:0005524">
    <property type="term" value="F:ATP binding"/>
    <property type="evidence" value="ECO:0007669"/>
    <property type="project" value="UniProtKB-UniRule"/>
</dbReference>
<dbReference type="Pfam" id="PF01991">
    <property type="entry name" value="vATP-synt_E"/>
    <property type="match status" value="1"/>
</dbReference>
<evidence type="ECO:0000256" key="6">
    <source>
        <dbReference type="HAMAP-Rule" id="MF_00311"/>
    </source>
</evidence>